<proteinExistence type="predicted"/>
<protein>
    <recommendedName>
        <fullName evidence="2">Methyltransferase domain-containing protein</fullName>
    </recommendedName>
</protein>
<feature type="region of interest" description="Disordered" evidence="1">
    <location>
        <begin position="740"/>
        <end position="807"/>
    </location>
</feature>
<dbReference type="OrthoDB" id="2013972at2759"/>
<feature type="compositionally biased region" description="Acidic residues" evidence="1">
    <location>
        <begin position="332"/>
        <end position="345"/>
    </location>
</feature>
<feature type="region of interest" description="Disordered" evidence="1">
    <location>
        <begin position="1680"/>
        <end position="1700"/>
    </location>
</feature>
<evidence type="ECO:0000259" key="2">
    <source>
        <dbReference type="Pfam" id="PF13649"/>
    </source>
</evidence>
<feature type="compositionally biased region" description="Polar residues" evidence="1">
    <location>
        <begin position="537"/>
        <end position="553"/>
    </location>
</feature>
<dbReference type="PANTHER" id="PTHR43591">
    <property type="entry name" value="METHYLTRANSFERASE"/>
    <property type="match status" value="1"/>
</dbReference>
<keyword evidence="4" id="KW-1185">Reference proteome</keyword>
<feature type="compositionally biased region" description="Basic and acidic residues" evidence="1">
    <location>
        <begin position="184"/>
        <end position="197"/>
    </location>
</feature>
<feature type="region of interest" description="Disordered" evidence="1">
    <location>
        <begin position="1230"/>
        <end position="1257"/>
    </location>
</feature>
<reference evidence="3 4" key="1">
    <citation type="journal article" date="2020" name="ISME J.">
        <title>Uncovering the hidden diversity of litter-decomposition mechanisms in mushroom-forming fungi.</title>
        <authorList>
            <person name="Floudas D."/>
            <person name="Bentzer J."/>
            <person name="Ahren D."/>
            <person name="Johansson T."/>
            <person name="Persson P."/>
            <person name="Tunlid A."/>
        </authorList>
    </citation>
    <scope>NUCLEOTIDE SEQUENCE [LARGE SCALE GENOMIC DNA]</scope>
    <source>
        <strain evidence="3 4">CBS 101986</strain>
    </source>
</reference>
<evidence type="ECO:0000256" key="1">
    <source>
        <dbReference type="SAM" id="MobiDB-lite"/>
    </source>
</evidence>
<feature type="compositionally biased region" description="Low complexity" evidence="1">
    <location>
        <begin position="295"/>
        <end position="312"/>
    </location>
</feature>
<name>A0A8H5B1D3_9AGAR</name>
<feature type="compositionally biased region" description="Low complexity" evidence="1">
    <location>
        <begin position="1474"/>
        <end position="1499"/>
    </location>
</feature>
<feature type="compositionally biased region" description="Basic and acidic residues" evidence="1">
    <location>
        <begin position="740"/>
        <end position="755"/>
    </location>
</feature>
<gene>
    <name evidence="3" type="ORF">D9619_006945</name>
</gene>
<feature type="compositionally biased region" description="Basic and acidic residues" evidence="1">
    <location>
        <begin position="346"/>
        <end position="357"/>
    </location>
</feature>
<feature type="compositionally biased region" description="Basic and acidic residues" evidence="1">
    <location>
        <begin position="380"/>
        <end position="393"/>
    </location>
</feature>
<feature type="region of interest" description="Disordered" evidence="1">
    <location>
        <begin position="1433"/>
        <end position="1527"/>
    </location>
</feature>
<dbReference type="PANTHER" id="PTHR43591:SF50">
    <property type="entry name" value="METHYLTRANSFERASE DOMAIN-CONTAINING PROTEIN-RELATED"/>
    <property type="match status" value="1"/>
</dbReference>
<accession>A0A8H5B1D3</accession>
<feature type="compositionally biased region" description="Low complexity" evidence="1">
    <location>
        <begin position="827"/>
        <end position="837"/>
    </location>
</feature>
<dbReference type="SUPFAM" id="SSF53335">
    <property type="entry name" value="S-adenosyl-L-methionine-dependent methyltransferases"/>
    <property type="match status" value="1"/>
</dbReference>
<feature type="compositionally biased region" description="Low complexity" evidence="1">
    <location>
        <begin position="26"/>
        <end position="38"/>
    </location>
</feature>
<feature type="compositionally biased region" description="Polar residues" evidence="1">
    <location>
        <begin position="586"/>
        <end position="601"/>
    </location>
</feature>
<feature type="compositionally biased region" description="Polar residues" evidence="1">
    <location>
        <begin position="131"/>
        <end position="140"/>
    </location>
</feature>
<evidence type="ECO:0000313" key="4">
    <source>
        <dbReference type="Proteomes" id="UP000567179"/>
    </source>
</evidence>
<feature type="compositionally biased region" description="Low complexity" evidence="1">
    <location>
        <begin position="554"/>
        <end position="580"/>
    </location>
</feature>
<feature type="compositionally biased region" description="Polar residues" evidence="1">
    <location>
        <begin position="8"/>
        <end position="22"/>
    </location>
</feature>
<feature type="compositionally biased region" description="Polar residues" evidence="1">
    <location>
        <begin position="1507"/>
        <end position="1525"/>
    </location>
</feature>
<dbReference type="Pfam" id="PF13649">
    <property type="entry name" value="Methyltransf_25"/>
    <property type="match status" value="1"/>
</dbReference>
<organism evidence="3 4">
    <name type="scientific">Psilocybe cf. subviscida</name>
    <dbReference type="NCBI Taxonomy" id="2480587"/>
    <lineage>
        <taxon>Eukaryota</taxon>
        <taxon>Fungi</taxon>
        <taxon>Dikarya</taxon>
        <taxon>Basidiomycota</taxon>
        <taxon>Agaricomycotina</taxon>
        <taxon>Agaricomycetes</taxon>
        <taxon>Agaricomycetidae</taxon>
        <taxon>Agaricales</taxon>
        <taxon>Agaricineae</taxon>
        <taxon>Strophariaceae</taxon>
        <taxon>Psilocybe</taxon>
    </lineage>
</organism>
<feature type="compositionally biased region" description="Polar residues" evidence="1">
    <location>
        <begin position="838"/>
        <end position="847"/>
    </location>
</feature>
<dbReference type="Gene3D" id="3.40.50.150">
    <property type="entry name" value="Vaccinia Virus protein VP39"/>
    <property type="match status" value="1"/>
</dbReference>
<comment type="caution">
    <text evidence="3">The sequence shown here is derived from an EMBL/GenBank/DDBJ whole genome shotgun (WGS) entry which is preliminary data.</text>
</comment>
<feature type="compositionally biased region" description="Basic and acidic residues" evidence="1">
    <location>
        <begin position="519"/>
        <end position="534"/>
    </location>
</feature>
<dbReference type="InterPro" id="IPR041698">
    <property type="entry name" value="Methyltransf_25"/>
</dbReference>
<feature type="region of interest" description="Disordered" evidence="1">
    <location>
        <begin position="271"/>
        <end position="405"/>
    </location>
</feature>
<dbReference type="EMBL" id="JAACJJ010000043">
    <property type="protein sequence ID" value="KAF5314914.1"/>
    <property type="molecule type" value="Genomic_DNA"/>
</dbReference>
<sequence length="1770" mass="188641">MDEHSAQPVGTDSSNSPSSGAQTLMHASASGSSGAHAAMQPPTAQGQHRSHMGQQALRSRHSSFNLSQHASNSPTSSGAPSPPLDSSTRQSQMPRSKVSSGQSTPVPKRPSTAESTKKREEITPWEFDDSVQPTNVQQQDTRAHHAPPRPAPSVRSRTSSIPLGSLHATGPVEDVTPWEIHPGPGEEPKGSGRDASLRPRANTSASNSSSQSGGGGIGYGISIEKDFGPDKSRMVASASTTMSLRSRASSAALAVGSLEEVTPWEVQELVIEEEERDEIPSPLRSPALSHPHSQSHAANASGRSRASSIAQRGTGTGPVAEVTPWEIQALLLEEDEEAMDDVEEEPSQHRKSVDDRASVVSTGSASKQSSRSGISSRFSRKSERKSVEMERIGEPGGKLGLTDRRKSFASGTNANIRASIEFGIKGGLGYGVPIEKHYEAPNLGLNGPSGTAANGQGGLELVENVTPWELYPVPPVPPLPSDLQPPLENQEQETVTKRPKSRFIASKAMLTLKGRGSHKGAEKDAQKKQAKEAARVSTISNGSQGLSSPSLQVTNTSSTNIASAAASTSSLTSYTSNPSNGHLPYNQPSLISGSSQHSLPQAQRPAMTGTVEDVLPWELHEEIPPVPPLPSVVVSDPTSGSSSEVATPMPSYGQSQFALAQSRTGSTGSTQAEFQSLRAGVKLELASMTSTPQSTSRVQTPMLSLPLPVGPLVEVNSWDREGTTDAANPDRLHELYDQVSDHDPNHLDSPVEARNHRLGSNPPSPIEASAAAVGRKTSLPVLKRSPPAPSYTPSPTQPYTPSGTFSIAQSISSGTTATGTSISASVASAGTGTGTSAKQQRGSMTTEQLEEVTPWELQPGPDAKNTIREEDPPGSAGGSMVGGGSGSVMSQGDVPRQTSEVPLSSGVPTPGPIRQSASAGVPKSKGLGDLAIRRRRSTGASGAAAAAASLNRKSGKLVSKERARVAAENGEISIPSPHSAESPHDEDEGQGRQFSTADRTILQQLKDSIKAKNAQFVLKGVGQTVLGGGKGSGKKHHPFSPEEVPYPRSYDRDIVDLDVWETMVTQQLADSVTWHVFETPPTRVLDIGCGTGTWILQCATKWKKSHFTGLDVVPLHPNLQNLGSANLSSRVKWVQHNCLDGLPFQNEEFDFVHIKRIALGVPESLWDAFLEEIARVMKPGGALEVIEEDLFFPGTRHVEDDDNGLLVVAPNPSSVNNALHRTSSMQTINFPGDGESTATPRVGNVSLPPTGSSSPPVVSRALGPSGDIASNNISPQLSTGTALSNKPVIHVVTQHNAKEADPFNDLFGASSVMVMGSMAIATQNDPITELFKKQHQQEKDDNATLHSGASGSWKNGSIRKQSPFLLRSLTRSPVNPRDHSILAAVWQGMLESRFINMTPLSLLENYLGYHFKDIRTHAPLFYTFPHVIRKPTAVEESKSKSPQETPQQNSLNLSDPDNASNSSDDDEARDAIIPRPRVSKSSLSPSSSSLSSHPEPSVPTEAGCPQINANEPSTIQFPSSSNPGTIIQDVKKNKRPLAQSDSKFSKLPNGAMNVDVRTLNVHLSLRAKEILACSESMWEYVEACQGGSQPIHGRKFATGFDSADSDDLSSTNLIMDMTRDDFDILLNHFEMDMLDKAGVGQALEAQYSWSTFPSATPLDDRNAFDKACAKYDQWVADQRRKSSIDGHTDSPSSSVPPTGIVLPDHKSSISSLYSNAPSDTVVADDWFSLTSTSRQSHNEAASIPLTYTDIPPEKLLSRVLRVYVAWKSAQ</sequence>
<dbReference type="Proteomes" id="UP000567179">
    <property type="component" value="Unassembled WGS sequence"/>
</dbReference>
<feature type="compositionally biased region" description="Polar residues" evidence="1">
    <location>
        <begin position="42"/>
        <end position="105"/>
    </location>
</feature>
<feature type="region of interest" description="Disordered" evidence="1">
    <location>
        <begin position="1335"/>
        <end position="1356"/>
    </location>
</feature>
<feature type="region of interest" description="Disordered" evidence="1">
    <location>
        <begin position="477"/>
        <end position="607"/>
    </location>
</feature>
<feature type="region of interest" description="Disordered" evidence="1">
    <location>
        <begin position="1"/>
        <end position="226"/>
    </location>
</feature>
<dbReference type="CDD" id="cd02440">
    <property type="entry name" value="AdoMet_MTases"/>
    <property type="match status" value="1"/>
</dbReference>
<feature type="domain" description="Methyltransferase" evidence="2">
    <location>
        <begin position="1084"/>
        <end position="1181"/>
    </location>
</feature>
<evidence type="ECO:0000313" key="3">
    <source>
        <dbReference type="EMBL" id="KAF5314914.1"/>
    </source>
</evidence>
<feature type="compositionally biased region" description="Low complexity" evidence="1">
    <location>
        <begin position="361"/>
        <end position="377"/>
    </location>
</feature>
<feature type="compositionally biased region" description="Polar residues" evidence="1">
    <location>
        <begin position="1344"/>
        <end position="1356"/>
    </location>
</feature>
<feature type="region of interest" description="Disordered" evidence="1">
    <location>
        <begin position="827"/>
        <end position="994"/>
    </location>
</feature>
<dbReference type="InterPro" id="IPR029063">
    <property type="entry name" value="SAM-dependent_MTases_sf"/>
</dbReference>
<feature type="compositionally biased region" description="Low complexity" evidence="1">
    <location>
        <begin position="1449"/>
        <end position="1462"/>
    </location>
</feature>
<feature type="compositionally biased region" description="Pro residues" evidence="1">
    <location>
        <begin position="786"/>
        <end position="798"/>
    </location>
</feature>
<feature type="compositionally biased region" description="Gly residues" evidence="1">
    <location>
        <begin position="875"/>
        <end position="886"/>
    </location>
</feature>
<feature type="compositionally biased region" description="Low complexity" evidence="1">
    <location>
        <begin position="938"/>
        <end position="949"/>
    </location>
</feature>
<feature type="compositionally biased region" description="Low complexity" evidence="1">
    <location>
        <begin position="1245"/>
        <end position="1257"/>
    </location>
</feature>